<dbReference type="Pfam" id="PF07120">
    <property type="entry name" value="DUF1376"/>
    <property type="match status" value="1"/>
</dbReference>
<comment type="caution">
    <text evidence="2">The sequence shown here is derived from an EMBL/GenBank/DDBJ whole genome shotgun (WGS) entry which is preliminary data.</text>
</comment>
<reference evidence="2 3" key="1">
    <citation type="submission" date="2019-07" db="EMBL/GenBank/DDBJ databases">
        <title>Whole genome shotgun sequence of Acetobacter oeni NBRC 105207.</title>
        <authorList>
            <person name="Hosoyama A."/>
            <person name="Uohara A."/>
            <person name="Ohji S."/>
            <person name="Ichikawa N."/>
        </authorList>
    </citation>
    <scope>NUCLEOTIDE SEQUENCE [LARGE SCALE GENOMIC DNA]</scope>
    <source>
        <strain evidence="2 3">NBRC 105207</strain>
    </source>
</reference>
<dbReference type="EMBL" id="BJYG01000017">
    <property type="protein sequence ID" value="GEN63167.1"/>
    <property type="molecule type" value="Genomic_DNA"/>
</dbReference>
<keyword evidence="3" id="KW-1185">Reference proteome</keyword>
<dbReference type="Proteomes" id="UP000321746">
    <property type="component" value="Unassembled WGS sequence"/>
</dbReference>
<feature type="region of interest" description="Disordered" evidence="1">
    <location>
        <begin position="120"/>
        <end position="205"/>
    </location>
</feature>
<feature type="compositionally biased region" description="Basic and acidic residues" evidence="1">
    <location>
        <begin position="152"/>
        <end position="167"/>
    </location>
</feature>
<proteinExistence type="predicted"/>
<protein>
    <recommendedName>
        <fullName evidence="4">DUF1376 domain-containing protein</fullName>
    </recommendedName>
</protein>
<evidence type="ECO:0000256" key="1">
    <source>
        <dbReference type="SAM" id="MobiDB-lite"/>
    </source>
</evidence>
<dbReference type="OrthoDB" id="7211084at2"/>
<sequence length="297" mass="32787">MIDLPDPMTPEDCDLRGLPYMPLDVIRIIDCDLFAISTGDEFKAAVALWCKSWVQIPAASLPDDDRVLAHLSGAGARWKKVRDMALRGWVKCSDGRLYHPTVSEKACHAWKARIAQRDRAAKRWNKKTTETGNANGVPEDMPDTCHGISRGNARERERERDIDKERTFASLTTSDEPPSPSAAGQQIELIPPKSRSEPVRPDEDAPLDARTSLFRHGLAVVSRLTGKSPVQSRPLIGKWLKTAKDDCALLNMILLEAADLRPAEPVAWIEATLRGRTGSRSIAVENAWAGVPDLEGV</sequence>
<evidence type="ECO:0000313" key="2">
    <source>
        <dbReference type="EMBL" id="GEN63167.1"/>
    </source>
</evidence>
<organism evidence="2 3">
    <name type="scientific">Acetobacter oeni</name>
    <dbReference type="NCBI Taxonomy" id="304077"/>
    <lineage>
        <taxon>Bacteria</taxon>
        <taxon>Pseudomonadati</taxon>
        <taxon>Pseudomonadota</taxon>
        <taxon>Alphaproteobacteria</taxon>
        <taxon>Acetobacterales</taxon>
        <taxon>Acetobacteraceae</taxon>
        <taxon>Acetobacter</taxon>
    </lineage>
</organism>
<dbReference type="AlphaFoldDB" id="A0A511XJP2"/>
<accession>A0A511XJP2</accession>
<evidence type="ECO:0008006" key="4">
    <source>
        <dbReference type="Google" id="ProtNLM"/>
    </source>
</evidence>
<name>A0A511XJP2_9PROT</name>
<dbReference type="InterPro" id="IPR010781">
    <property type="entry name" value="DUF1376"/>
</dbReference>
<evidence type="ECO:0000313" key="3">
    <source>
        <dbReference type="Proteomes" id="UP000321746"/>
    </source>
</evidence>
<gene>
    <name evidence="2" type="ORF">AOE01nite_13910</name>
</gene>
<feature type="compositionally biased region" description="Basic and acidic residues" evidence="1">
    <location>
        <begin position="194"/>
        <end position="203"/>
    </location>
</feature>
<dbReference type="RefSeq" id="WP_146887487.1">
    <property type="nucleotide sequence ID" value="NZ_BJYG01000017.1"/>
</dbReference>